<dbReference type="AlphaFoldDB" id="A0A0A2V299"/>
<keyword evidence="2" id="KW-1185">Reference proteome</keyword>
<gene>
    <name evidence="1" type="ORF">PAAG_11594</name>
</gene>
<name>A0A0A2V299_PARBA</name>
<evidence type="ECO:0000313" key="2">
    <source>
        <dbReference type="Proteomes" id="UP000002059"/>
    </source>
</evidence>
<proteinExistence type="predicted"/>
<sequence>MEEEMKVWMQSKLLKLRRDEVTAGGPPFVISTRENKHPELIVKLTPKLLLANMAIFHTSSANSPRRSITAHRGTYASNEDEEIDLYDISEPWD</sequence>
<dbReference type="GeneID" id="9098336"/>
<organism evidence="1 2">
    <name type="scientific">Paracoccidioides lutzii (strain ATCC MYA-826 / Pb01)</name>
    <name type="common">Paracoccidioides brasiliensis</name>
    <dbReference type="NCBI Taxonomy" id="502779"/>
    <lineage>
        <taxon>Eukaryota</taxon>
        <taxon>Fungi</taxon>
        <taxon>Dikarya</taxon>
        <taxon>Ascomycota</taxon>
        <taxon>Pezizomycotina</taxon>
        <taxon>Eurotiomycetes</taxon>
        <taxon>Eurotiomycetidae</taxon>
        <taxon>Onygenales</taxon>
        <taxon>Ajellomycetaceae</taxon>
        <taxon>Paracoccidioides</taxon>
    </lineage>
</organism>
<dbReference type="Proteomes" id="UP000002059">
    <property type="component" value="Partially assembled WGS sequence"/>
</dbReference>
<dbReference type="KEGG" id="pbl:PAAG_11594"/>
<accession>A0A0A2V299</accession>
<dbReference type="HOGENOM" id="CLU_2400283_0_0_1"/>
<dbReference type="VEuPathDB" id="FungiDB:PAAG_11594"/>
<dbReference type="EMBL" id="KN293998">
    <property type="protein sequence ID" value="KGQ01613.1"/>
    <property type="molecule type" value="Genomic_DNA"/>
</dbReference>
<reference evidence="1 2" key="1">
    <citation type="journal article" date="2011" name="PLoS Genet.">
        <title>Comparative genomic analysis of human fungal pathogens causing paracoccidioidomycosis.</title>
        <authorList>
            <person name="Desjardins C.A."/>
            <person name="Champion M.D."/>
            <person name="Holder J.W."/>
            <person name="Muszewska A."/>
            <person name="Goldberg J."/>
            <person name="Bailao A.M."/>
            <person name="Brigido M.M."/>
            <person name="Ferreira M.E."/>
            <person name="Garcia A.M."/>
            <person name="Grynberg M."/>
            <person name="Gujja S."/>
            <person name="Heiman D.I."/>
            <person name="Henn M.R."/>
            <person name="Kodira C.D."/>
            <person name="Leon-Narvaez H."/>
            <person name="Longo L.V."/>
            <person name="Ma L.J."/>
            <person name="Malavazi I."/>
            <person name="Matsuo A.L."/>
            <person name="Morais F.V."/>
            <person name="Pereira M."/>
            <person name="Rodriguez-Brito S."/>
            <person name="Sakthikumar S."/>
            <person name="Salem-Izacc S.M."/>
            <person name="Sykes S.M."/>
            <person name="Teixeira M.M."/>
            <person name="Vallejo M.C."/>
            <person name="Walter M.E."/>
            <person name="Yandava C."/>
            <person name="Young S."/>
            <person name="Zeng Q."/>
            <person name="Zucker J."/>
            <person name="Felipe M.S."/>
            <person name="Goldman G.H."/>
            <person name="Haas B.J."/>
            <person name="McEwen J.G."/>
            <person name="Nino-Vega G."/>
            <person name="Puccia R."/>
            <person name="San-Blas G."/>
            <person name="Soares C.M."/>
            <person name="Birren B.W."/>
            <person name="Cuomo C.A."/>
        </authorList>
    </citation>
    <scope>NUCLEOTIDE SEQUENCE [LARGE SCALE GENOMIC DNA]</scope>
    <source>
        <strain evidence="2">ATCC MYA-826 / Pb01</strain>
    </source>
</reference>
<protein>
    <submittedName>
        <fullName evidence="1">Uncharacterized protein</fullName>
    </submittedName>
</protein>
<dbReference type="RefSeq" id="XP_015703124.1">
    <property type="nucleotide sequence ID" value="XM_015847215.1"/>
</dbReference>
<evidence type="ECO:0000313" key="1">
    <source>
        <dbReference type="EMBL" id="KGQ01613.1"/>
    </source>
</evidence>